<dbReference type="AlphaFoldDB" id="A0A327KCJ0"/>
<dbReference type="GO" id="GO:0016788">
    <property type="term" value="F:hydrolase activity, acting on ester bonds"/>
    <property type="evidence" value="ECO:0007669"/>
    <property type="project" value="UniProtKB-ARBA"/>
</dbReference>
<accession>A0A327KCJ0</accession>
<keyword evidence="1" id="KW-0732">Signal</keyword>
<organism evidence="2 3">
    <name type="scientific">Rhodoplanes elegans</name>
    <dbReference type="NCBI Taxonomy" id="29408"/>
    <lineage>
        <taxon>Bacteria</taxon>
        <taxon>Pseudomonadati</taxon>
        <taxon>Pseudomonadota</taxon>
        <taxon>Alphaproteobacteria</taxon>
        <taxon>Hyphomicrobiales</taxon>
        <taxon>Nitrobacteraceae</taxon>
        <taxon>Rhodoplanes</taxon>
    </lineage>
</organism>
<evidence type="ECO:0000256" key="1">
    <source>
        <dbReference type="SAM" id="SignalP"/>
    </source>
</evidence>
<dbReference type="InterPro" id="IPR057572">
    <property type="entry name" value="NonGDSL"/>
</dbReference>
<dbReference type="Gene3D" id="3.40.50.1110">
    <property type="entry name" value="SGNH hydrolase"/>
    <property type="match status" value="1"/>
</dbReference>
<dbReference type="SUPFAM" id="SSF52266">
    <property type="entry name" value="SGNH hydrolase"/>
    <property type="match status" value="1"/>
</dbReference>
<feature type="chain" id="PRO_5016415274" description="SGNH hydrolase-type esterase domain-containing protein" evidence="1">
    <location>
        <begin position="20"/>
        <end position="251"/>
    </location>
</feature>
<dbReference type="OrthoDB" id="7203637at2"/>
<gene>
    <name evidence="2" type="ORF">CH338_19335</name>
</gene>
<proteinExistence type="predicted"/>
<sequence length="251" mass="26498">MTRAVLALLAMLLAGPVLAEPEAACQVPDGLVQADFAMPRVADAIAAKTLEIAVLGSASSALAGPAGAGKAYPGPLEAALKAALPGVTVTVSTFAKPKQSAAEMQAAIPAILADKKPALVIWQSGTADAIRGVDPEDFRIALEEGTEALQKGGADVMLMNMQFSPRTESMIAVNAYADAMRFVALQHSVNLFDRFAVMKHWNEAGIFDLTTVTKKMDMAERVHACFGKLLARLILDGVALTREERKANDRP</sequence>
<feature type="signal peptide" evidence="1">
    <location>
        <begin position="1"/>
        <end position="19"/>
    </location>
</feature>
<dbReference type="InterPro" id="IPR036514">
    <property type="entry name" value="SGNH_hydro_sf"/>
</dbReference>
<reference evidence="2 3" key="1">
    <citation type="submission" date="2017-07" db="EMBL/GenBank/DDBJ databases">
        <title>Draft Genome Sequences of Select Purple Nonsulfur Bacteria.</title>
        <authorList>
            <person name="Lasarre B."/>
            <person name="Mckinlay J.B."/>
        </authorList>
    </citation>
    <scope>NUCLEOTIDE SEQUENCE [LARGE SCALE GENOMIC DNA]</scope>
    <source>
        <strain evidence="2 3">DSM 11907</strain>
    </source>
</reference>
<evidence type="ECO:0000313" key="2">
    <source>
        <dbReference type="EMBL" id="RAI35375.1"/>
    </source>
</evidence>
<dbReference type="EMBL" id="NPEU01000263">
    <property type="protein sequence ID" value="RAI35375.1"/>
    <property type="molecule type" value="Genomic_DNA"/>
</dbReference>
<dbReference type="Proteomes" id="UP000248863">
    <property type="component" value="Unassembled WGS sequence"/>
</dbReference>
<dbReference type="Pfam" id="PF25182">
    <property type="entry name" value="NonGDSL"/>
    <property type="match status" value="1"/>
</dbReference>
<name>A0A327KCJ0_9BRAD</name>
<keyword evidence="3" id="KW-1185">Reference proteome</keyword>
<protein>
    <recommendedName>
        <fullName evidence="4">SGNH hydrolase-type esterase domain-containing protein</fullName>
    </recommendedName>
</protein>
<comment type="caution">
    <text evidence="2">The sequence shown here is derived from an EMBL/GenBank/DDBJ whole genome shotgun (WGS) entry which is preliminary data.</text>
</comment>
<evidence type="ECO:0000313" key="3">
    <source>
        <dbReference type="Proteomes" id="UP000248863"/>
    </source>
</evidence>
<evidence type="ECO:0008006" key="4">
    <source>
        <dbReference type="Google" id="ProtNLM"/>
    </source>
</evidence>